<sequence>MADQPLTEEQASPVLEPTPIYRCKQPECKAWVREEYASEDKACPLCKEPMARSIKHLPVVQKPKRKRSSKKS</sequence>
<name>A0ABW5PF54_9BACL</name>
<dbReference type="InterPro" id="IPR025916">
    <property type="entry name" value="YdjO"/>
</dbReference>
<accession>A0ABW5PF54</accession>
<protein>
    <submittedName>
        <fullName evidence="1">Cold-inducible protein YdjO-related protein</fullName>
    </submittedName>
</protein>
<organism evidence="1 2">
    <name type="scientific">Paenibacillus gansuensis</name>
    <dbReference type="NCBI Taxonomy" id="306542"/>
    <lineage>
        <taxon>Bacteria</taxon>
        <taxon>Bacillati</taxon>
        <taxon>Bacillota</taxon>
        <taxon>Bacilli</taxon>
        <taxon>Bacillales</taxon>
        <taxon>Paenibacillaceae</taxon>
        <taxon>Paenibacillus</taxon>
    </lineage>
</organism>
<comment type="caution">
    <text evidence="1">The sequence shown here is derived from an EMBL/GenBank/DDBJ whole genome shotgun (WGS) entry which is preliminary data.</text>
</comment>
<keyword evidence="2" id="KW-1185">Reference proteome</keyword>
<evidence type="ECO:0000313" key="1">
    <source>
        <dbReference type="EMBL" id="MFD2613159.1"/>
    </source>
</evidence>
<dbReference type="Pfam" id="PF14169">
    <property type="entry name" value="YdjO"/>
    <property type="match status" value="1"/>
</dbReference>
<evidence type="ECO:0000313" key="2">
    <source>
        <dbReference type="Proteomes" id="UP001597541"/>
    </source>
</evidence>
<proteinExistence type="predicted"/>
<dbReference type="EMBL" id="JBHUME010000007">
    <property type="protein sequence ID" value="MFD2613159.1"/>
    <property type="molecule type" value="Genomic_DNA"/>
</dbReference>
<reference evidence="2" key="1">
    <citation type="journal article" date="2019" name="Int. J. Syst. Evol. Microbiol.">
        <title>The Global Catalogue of Microorganisms (GCM) 10K type strain sequencing project: providing services to taxonomists for standard genome sequencing and annotation.</title>
        <authorList>
            <consortium name="The Broad Institute Genomics Platform"/>
            <consortium name="The Broad Institute Genome Sequencing Center for Infectious Disease"/>
            <person name="Wu L."/>
            <person name="Ma J."/>
        </authorList>
    </citation>
    <scope>NUCLEOTIDE SEQUENCE [LARGE SCALE GENOMIC DNA]</scope>
    <source>
        <strain evidence="2">KCTC 3950</strain>
    </source>
</reference>
<dbReference type="RefSeq" id="WP_377603125.1">
    <property type="nucleotide sequence ID" value="NZ_JBHUME010000007.1"/>
</dbReference>
<gene>
    <name evidence="1" type="ORF">ACFSUF_12060</name>
</gene>
<dbReference type="Proteomes" id="UP001597541">
    <property type="component" value="Unassembled WGS sequence"/>
</dbReference>